<dbReference type="Pfam" id="PF00753">
    <property type="entry name" value="Lactamase_B"/>
    <property type="match status" value="1"/>
</dbReference>
<evidence type="ECO:0000313" key="3">
    <source>
        <dbReference type="Proteomes" id="UP000694018"/>
    </source>
</evidence>
<dbReference type="InterPro" id="IPR001279">
    <property type="entry name" value="Metallo-B-lactamas"/>
</dbReference>
<organism evidence="2 3">
    <name type="scientific">Saccharolobus shibatae (strain ATCC 51178 / DSM 5389 / JCM 8931 / NBRC 15437 / B12)</name>
    <name type="common">Sulfolobus shibatae</name>
    <dbReference type="NCBI Taxonomy" id="523848"/>
    <lineage>
        <taxon>Archaea</taxon>
        <taxon>Thermoproteota</taxon>
        <taxon>Thermoprotei</taxon>
        <taxon>Sulfolobales</taxon>
        <taxon>Sulfolobaceae</taxon>
        <taxon>Saccharolobus</taxon>
    </lineage>
</organism>
<dbReference type="PANTHER" id="PTHR42951">
    <property type="entry name" value="METALLO-BETA-LACTAMASE DOMAIN-CONTAINING"/>
    <property type="match status" value="1"/>
</dbReference>
<evidence type="ECO:0000313" key="2">
    <source>
        <dbReference type="EMBL" id="QXJ27703.1"/>
    </source>
</evidence>
<evidence type="ECO:0000259" key="1">
    <source>
        <dbReference type="SMART" id="SM00849"/>
    </source>
</evidence>
<name>A0A8F5GSB7_SACSH</name>
<sequence>MSWKILVNGAPIYTSLGFVGFCNVTLIEADDSYLIYDPGHFGNKEVLLGALKDNGLSPLDIDGVILSHMHYDHSLNSLIFPNAKVYISKEEVEYTKNSPDNYSVTYLPDLLRDRIILVKDNEELYGLKFVLLPGHTAGSLGVIYKDTIFVGDAIKYIIDAQKSETSFAYYNITEANKSIRKVLDLASKVVPGHDIPFTIKRDGNKIQIIQNIDLVNKEFIIYTKNNDYKIFIKKSDFS</sequence>
<dbReference type="KEGG" id="sshi:J5U23_00570"/>
<dbReference type="GeneID" id="65562176"/>
<proteinExistence type="predicted"/>
<dbReference type="PANTHER" id="PTHR42951:SF18">
    <property type="entry name" value="METALLO-HYDROLASE MJ0296-RELATED"/>
    <property type="match status" value="1"/>
</dbReference>
<protein>
    <submittedName>
        <fullName evidence="2">MBL-fold metallo-hydrolase superfamily</fullName>
    </submittedName>
</protein>
<feature type="domain" description="Metallo-beta-lactamase" evidence="1">
    <location>
        <begin position="21"/>
        <end position="193"/>
    </location>
</feature>
<reference evidence="2" key="1">
    <citation type="journal article" date="2021" name="Environ. Microbiol.">
        <title>New insights into the diversity and evolution of the archaeal mobilome from three complete genomes of Saccharolobus shibatae.</title>
        <authorList>
            <person name="Medvedeva S."/>
            <person name="Brandt D."/>
            <person name="Cvirkaite-Krupovic V."/>
            <person name="Liu Y."/>
            <person name="Severinov K."/>
            <person name="Ishino S."/>
            <person name="Ishino Y."/>
            <person name="Prangishvili D."/>
            <person name="Kalinowski J."/>
            <person name="Krupovic M."/>
        </authorList>
    </citation>
    <scope>NUCLEOTIDE SEQUENCE</scope>
    <source>
        <strain evidence="2">B12</strain>
    </source>
</reference>
<dbReference type="SMART" id="SM00849">
    <property type="entry name" value="Lactamase_B"/>
    <property type="match status" value="1"/>
</dbReference>
<dbReference type="InterPro" id="IPR050855">
    <property type="entry name" value="NDM-1-like"/>
</dbReference>
<gene>
    <name evidence="2" type="ORF">J5U23_00570</name>
</gene>
<dbReference type="EMBL" id="CP077717">
    <property type="protein sequence ID" value="QXJ27703.1"/>
    <property type="molecule type" value="Genomic_DNA"/>
</dbReference>
<accession>A0A8F5GSB7</accession>
<dbReference type="Proteomes" id="UP000694018">
    <property type="component" value="Chromosome"/>
</dbReference>
<dbReference type="AlphaFoldDB" id="A0A8F5GSB7"/>
<dbReference type="OrthoDB" id="197151at2157"/>
<dbReference type="RefSeq" id="WP_218266920.1">
    <property type="nucleotide sequence ID" value="NZ_CP077717.1"/>
</dbReference>